<proteinExistence type="predicted"/>
<comment type="caution">
    <text evidence="2">The sequence shown here is derived from an EMBL/GenBank/DDBJ whole genome shotgun (WGS) entry which is preliminary data.</text>
</comment>
<dbReference type="Proteomes" id="UP000447873">
    <property type="component" value="Unassembled WGS sequence"/>
</dbReference>
<sequence>MAPVSVGASITKSERIQNFKVRQKKSVARVVKKRAGAKRNSAPAKNSAVTARGLRMGARNSTASAKENNSWRDEQCKKDADVLDGSDSKDAARAPKKPKEKDNKAPKQAKESDDESPKQPGKNDDELNVEVPSMDTNNMLNEANKMIEHIRLVGKKIRAAVTYIRGPEFRNRDVKTVLSTHRKYLIESCDKMGCVVIDAKNTLKMMLSMSKGCSEMNFLAETLDLISSEWESIEFQNDKMKDALTKLTSKRSSSKFKLYEDLFSMVETMHSDLGELIEHRIRLKKEIKRLPDKET</sequence>
<name>A0A8H3Z1G7_VENIN</name>
<protein>
    <submittedName>
        <fullName evidence="2">Uncharacterized protein</fullName>
    </submittedName>
</protein>
<evidence type="ECO:0000313" key="3">
    <source>
        <dbReference type="Proteomes" id="UP000447873"/>
    </source>
</evidence>
<dbReference type="AlphaFoldDB" id="A0A8H3Z1G7"/>
<evidence type="ECO:0000313" key="2">
    <source>
        <dbReference type="EMBL" id="KAE9979688.1"/>
    </source>
</evidence>
<accession>A0A8H3Z1G7</accession>
<dbReference type="EMBL" id="WNWS01000114">
    <property type="protein sequence ID" value="KAE9979688.1"/>
    <property type="molecule type" value="Genomic_DNA"/>
</dbReference>
<organism evidence="2 3">
    <name type="scientific">Venturia inaequalis</name>
    <name type="common">Apple scab fungus</name>
    <dbReference type="NCBI Taxonomy" id="5025"/>
    <lineage>
        <taxon>Eukaryota</taxon>
        <taxon>Fungi</taxon>
        <taxon>Dikarya</taxon>
        <taxon>Ascomycota</taxon>
        <taxon>Pezizomycotina</taxon>
        <taxon>Dothideomycetes</taxon>
        <taxon>Pleosporomycetidae</taxon>
        <taxon>Venturiales</taxon>
        <taxon>Venturiaceae</taxon>
        <taxon>Venturia</taxon>
    </lineage>
</organism>
<gene>
    <name evidence="2" type="ORF">EG328_000738</name>
</gene>
<evidence type="ECO:0000256" key="1">
    <source>
        <dbReference type="SAM" id="MobiDB-lite"/>
    </source>
</evidence>
<feature type="compositionally biased region" description="Polar residues" evidence="1">
    <location>
        <begin position="59"/>
        <end position="68"/>
    </location>
</feature>
<feature type="compositionally biased region" description="Basic and acidic residues" evidence="1">
    <location>
        <begin position="69"/>
        <end position="125"/>
    </location>
</feature>
<reference evidence="2 3" key="1">
    <citation type="submission" date="2018-12" db="EMBL/GenBank/DDBJ databases">
        <title>Venturia inaequalis Genome Resource.</title>
        <authorList>
            <person name="Lichtner F.J."/>
        </authorList>
    </citation>
    <scope>NUCLEOTIDE SEQUENCE [LARGE SCALE GENOMIC DNA]</scope>
    <source>
        <strain evidence="2 3">120213</strain>
    </source>
</reference>
<feature type="compositionally biased region" description="Basic residues" evidence="1">
    <location>
        <begin position="21"/>
        <end position="37"/>
    </location>
</feature>
<feature type="region of interest" description="Disordered" evidence="1">
    <location>
        <begin position="21"/>
        <end position="131"/>
    </location>
</feature>